<feature type="domain" description="Methyltransferase FkbM" evidence="3">
    <location>
        <begin position="141"/>
        <end position="321"/>
    </location>
</feature>
<dbReference type="Proteomes" id="UP001054902">
    <property type="component" value="Unassembled WGS sequence"/>
</dbReference>
<dbReference type="NCBIfam" id="TIGR01444">
    <property type="entry name" value="fkbM_fam"/>
    <property type="match status" value="1"/>
</dbReference>
<dbReference type="PANTHER" id="PTHR34203:SF13">
    <property type="entry name" value="EXPRESSED PROTEIN"/>
    <property type="match status" value="1"/>
</dbReference>
<dbReference type="Gene3D" id="3.40.50.150">
    <property type="entry name" value="Vaccinia Virus protein VP39"/>
    <property type="match status" value="1"/>
</dbReference>
<keyword evidence="5" id="KW-1185">Reference proteome</keyword>
<accession>A0AAD3CW25</accession>
<protein>
    <recommendedName>
        <fullName evidence="3">Methyltransferase FkbM domain-containing protein</fullName>
    </recommendedName>
</protein>
<feature type="signal peptide" evidence="2">
    <location>
        <begin position="1"/>
        <end position="26"/>
    </location>
</feature>
<sequence>MLKYILLSWIAFWGILLWTHVDLVHETNSSSKLINNEFLKQTSPTPPDPEVTNCRQLLEKFKAKEIDIINNHPNRTLLYESYSRLTNTAKPFYVATHHREIDHIRADVMKYGFYYEGQLTERVIEIFEEKAKRNEKSIFLDVGGNIGWFSLVAAQHGASQVYTFEPNLMNTVRFCESLSLNNWLHDNPTDNFVFPISKGAGDTNTALRLRNTGNDSRNPGSFSFYGDPKRKEREAGEISEVPIEVTTLDSFAERHGWFKTRPSIGLFKLDVELFELKVIQGARKLLSSGLVEKIAMELKSNHKKATKEGILQILFEANYEMYMHGTWMGPHEKVSKTYSDWKELLDDINKDMYGENVMFRKRN</sequence>
<dbReference type="PANTHER" id="PTHR34203">
    <property type="entry name" value="METHYLTRANSFERASE, FKBM FAMILY PROTEIN"/>
    <property type="match status" value="1"/>
</dbReference>
<organism evidence="4 5">
    <name type="scientific">Chaetoceros tenuissimus</name>
    <dbReference type="NCBI Taxonomy" id="426638"/>
    <lineage>
        <taxon>Eukaryota</taxon>
        <taxon>Sar</taxon>
        <taxon>Stramenopiles</taxon>
        <taxon>Ochrophyta</taxon>
        <taxon>Bacillariophyta</taxon>
        <taxon>Coscinodiscophyceae</taxon>
        <taxon>Chaetocerotophycidae</taxon>
        <taxon>Chaetocerotales</taxon>
        <taxon>Chaetocerotaceae</taxon>
        <taxon>Chaetoceros</taxon>
    </lineage>
</organism>
<evidence type="ECO:0000259" key="3">
    <source>
        <dbReference type="Pfam" id="PF05050"/>
    </source>
</evidence>
<name>A0AAD3CW25_9STRA</name>
<feature type="region of interest" description="Disordered" evidence="1">
    <location>
        <begin position="210"/>
        <end position="235"/>
    </location>
</feature>
<reference evidence="4 5" key="1">
    <citation type="journal article" date="2021" name="Sci. Rep.">
        <title>The genome of the diatom Chaetoceros tenuissimus carries an ancient integrated fragment of an extant virus.</title>
        <authorList>
            <person name="Hongo Y."/>
            <person name="Kimura K."/>
            <person name="Takaki Y."/>
            <person name="Yoshida Y."/>
            <person name="Baba S."/>
            <person name="Kobayashi G."/>
            <person name="Nagasaki K."/>
            <person name="Hano T."/>
            <person name="Tomaru Y."/>
        </authorList>
    </citation>
    <scope>NUCLEOTIDE SEQUENCE [LARGE SCALE GENOMIC DNA]</scope>
    <source>
        <strain evidence="4 5">NIES-3715</strain>
    </source>
</reference>
<keyword evidence="2" id="KW-0732">Signal</keyword>
<dbReference type="InterPro" id="IPR052514">
    <property type="entry name" value="SAM-dependent_MTase"/>
</dbReference>
<gene>
    <name evidence="4" type="ORF">CTEN210_09753</name>
</gene>
<dbReference type="InterPro" id="IPR006342">
    <property type="entry name" value="FkbM_mtfrase"/>
</dbReference>
<comment type="caution">
    <text evidence="4">The sequence shown here is derived from an EMBL/GenBank/DDBJ whole genome shotgun (WGS) entry which is preliminary data.</text>
</comment>
<evidence type="ECO:0000256" key="1">
    <source>
        <dbReference type="SAM" id="MobiDB-lite"/>
    </source>
</evidence>
<feature type="chain" id="PRO_5041973557" description="Methyltransferase FkbM domain-containing protein" evidence="2">
    <location>
        <begin position="27"/>
        <end position="363"/>
    </location>
</feature>
<evidence type="ECO:0000256" key="2">
    <source>
        <dbReference type="SAM" id="SignalP"/>
    </source>
</evidence>
<dbReference type="Pfam" id="PF05050">
    <property type="entry name" value="Methyltransf_21"/>
    <property type="match status" value="1"/>
</dbReference>
<feature type="compositionally biased region" description="Polar residues" evidence="1">
    <location>
        <begin position="210"/>
        <end position="221"/>
    </location>
</feature>
<evidence type="ECO:0000313" key="4">
    <source>
        <dbReference type="EMBL" id="GFH53277.1"/>
    </source>
</evidence>
<dbReference type="AlphaFoldDB" id="A0AAD3CW25"/>
<dbReference type="SUPFAM" id="SSF53335">
    <property type="entry name" value="S-adenosyl-L-methionine-dependent methyltransferases"/>
    <property type="match status" value="1"/>
</dbReference>
<proteinExistence type="predicted"/>
<evidence type="ECO:0000313" key="5">
    <source>
        <dbReference type="Proteomes" id="UP001054902"/>
    </source>
</evidence>
<dbReference type="InterPro" id="IPR029063">
    <property type="entry name" value="SAM-dependent_MTases_sf"/>
</dbReference>
<dbReference type="EMBL" id="BLLK01000046">
    <property type="protein sequence ID" value="GFH53277.1"/>
    <property type="molecule type" value="Genomic_DNA"/>
</dbReference>